<sequence length="493" mass="53377">MMRPVWLRLVLWVCAAVPVVAASVTSRAGRLAEWEVLLYLVVFAVALVVVRRRPAVALGLALSSWLVCYLVRVELDSATGVMALAPALAVTSFFAGRYARDPRASAITLTVAEIAGVVVALTERGGSDTALAVTSGIGVLGVVPWAFGRFRLRYADLQEVGWEHAALLERDADNARDAERARLAGEMHDLVGHELARAALLVGALELEPTLSRQQREAAKTARASVTAAAERLADVMQVLRADEDEPVATVEEVVARSGLRVELTNHRTEPVDGIIARTVHRVTAEALTNVIKHAPGAPVTVTLTANLDLRIANGPAPKTPAVGSGKGLVGLAERVALVGGWFEAAPTDDGGFEVRAKLPERPRARTTPTHMRRERTEEEIRKTARRTMLITTAVCAGIVIGVPGYMVFDAVTSVLTLQQFERAQPGQHEDDMDLPLRTRVDNPLGVTAPPSAECRYYSTHANPFDGARHDLHQLCFRDDRLVSKQWLARRSG</sequence>
<feature type="transmembrane region" description="Helical" evidence="9">
    <location>
        <begin position="129"/>
        <end position="147"/>
    </location>
</feature>
<evidence type="ECO:0000256" key="2">
    <source>
        <dbReference type="ARBA" id="ARBA00012438"/>
    </source>
</evidence>
<accession>A0A1B2HDJ4</accession>
<dbReference type="InterPro" id="IPR011712">
    <property type="entry name" value="Sig_transdc_His_kin_sub3_dim/P"/>
</dbReference>
<evidence type="ECO:0000256" key="8">
    <source>
        <dbReference type="ARBA" id="ARBA00023012"/>
    </source>
</evidence>
<keyword evidence="9" id="KW-1133">Transmembrane helix</keyword>
<dbReference type="SUPFAM" id="SSF55874">
    <property type="entry name" value="ATPase domain of HSP90 chaperone/DNA topoisomerase II/histidine kinase"/>
    <property type="match status" value="1"/>
</dbReference>
<organism evidence="11 12">
    <name type="scientific">Lentzea guizhouensis</name>
    <dbReference type="NCBI Taxonomy" id="1586287"/>
    <lineage>
        <taxon>Bacteria</taxon>
        <taxon>Bacillati</taxon>
        <taxon>Actinomycetota</taxon>
        <taxon>Actinomycetes</taxon>
        <taxon>Pseudonocardiales</taxon>
        <taxon>Pseudonocardiaceae</taxon>
        <taxon>Lentzea</taxon>
    </lineage>
</organism>
<dbReference type="InterPro" id="IPR036890">
    <property type="entry name" value="HATPase_C_sf"/>
</dbReference>
<evidence type="ECO:0000256" key="3">
    <source>
        <dbReference type="ARBA" id="ARBA00022553"/>
    </source>
</evidence>
<gene>
    <name evidence="11" type="ORF">BBK82_06610</name>
</gene>
<keyword evidence="12" id="KW-1185">Reference proteome</keyword>
<dbReference type="InterPro" id="IPR050482">
    <property type="entry name" value="Sensor_HK_TwoCompSys"/>
</dbReference>
<dbReference type="AlphaFoldDB" id="A0A1B2HDJ4"/>
<evidence type="ECO:0000313" key="12">
    <source>
        <dbReference type="Proteomes" id="UP000093053"/>
    </source>
</evidence>
<keyword evidence="7" id="KW-0067">ATP-binding</keyword>
<evidence type="ECO:0000256" key="6">
    <source>
        <dbReference type="ARBA" id="ARBA00022777"/>
    </source>
</evidence>
<evidence type="ECO:0000259" key="10">
    <source>
        <dbReference type="Pfam" id="PF07730"/>
    </source>
</evidence>
<evidence type="ECO:0000256" key="5">
    <source>
        <dbReference type="ARBA" id="ARBA00022741"/>
    </source>
</evidence>
<evidence type="ECO:0000256" key="4">
    <source>
        <dbReference type="ARBA" id="ARBA00022679"/>
    </source>
</evidence>
<protein>
    <recommendedName>
        <fullName evidence="2">histidine kinase</fullName>
        <ecNumber evidence="2">2.7.13.3</ecNumber>
    </recommendedName>
</protein>
<dbReference type="GO" id="GO:0000155">
    <property type="term" value="F:phosphorelay sensor kinase activity"/>
    <property type="evidence" value="ECO:0007669"/>
    <property type="project" value="InterPro"/>
</dbReference>
<keyword evidence="8" id="KW-0902">Two-component regulatory system</keyword>
<feature type="transmembrane region" description="Helical" evidence="9">
    <location>
        <begin position="106"/>
        <end position="123"/>
    </location>
</feature>
<dbReference type="PANTHER" id="PTHR24421:SF10">
    <property type="entry name" value="NITRATE_NITRITE SENSOR PROTEIN NARQ"/>
    <property type="match status" value="1"/>
</dbReference>
<dbReference type="PANTHER" id="PTHR24421">
    <property type="entry name" value="NITRATE/NITRITE SENSOR PROTEIN NARX-RELATED"/>
    <property type="match status" value="1"/>
</dbReference>
<feature type="transmembrane region" description="Helical" evidence="9">
    <location>
        <begin position="31"/>
        <end position="50"/>
    </location>
</feature>
<dbReference type="Gene3D" id="3.30.565.10">
    <property type="entry name" value="Histidine kinase-like ATPase, C-terminal domain"/>
    <property type="match status" value="1"/>
</dbReference>
<dbReference type="GO" id="GO:0016020">
    <property type="term" value="C:membrane"/>
    <property type="evidence" value="ECO:0007669"/>
    <property type="project" value="InterPro"/>
</dbReference>
<dbReference type="STRING" id="1586287.BBK82_06610"/>
<feature type="transmembrane region" description="Helical" evidence="9">
    <location>
        <begin position="389"/>
        <end position="409"/>
    </location>
</feature>
<comment type="catalytic activity">
    <reaction evidence="1">
        <text>ATP + protein L-histidine = ADP + protein N-phospho-L-histidine.</text>
        <dbReference type="EC" id="2.7.13.3"/>
    </reaction>
</comment>
<evidence type="ECO:0000256" key="1">
    <source>
        <dbReference type="ARBA" id="ARBA00000085"/>
    </source>
</evidence>
<dbReference type="EMBL" id="CP016793">
    <property type="protein sequence ID" value="ANZ35804.1"/>
    <property type="molecule type" value="Genomic_DNA"/>
</dbReference>
<keyword evidence="5" id="KW-0547">Nucleotide-binding</keyword>
<proteinExistence type="predicted"/>
<keyword evidence="6" id="KW-0418">Kinase</keyword>
<keyword evidence="3" id="KW-0597">Phosphoprotein</keyword>
<keyword evidence="4" id="KW-0808">Transferase</keyword>
<dbReference type="Proteomes" id="UP000093053">
    <property type="component" value="Chromosome"/>
</dbReference>
<feature type="transmembrane region" description="Helical" evidence="9">
    <location>
        <begin position="78"/>
        <end position="99"/>
    </location>
</feature>
<dbReference type="GO" id="GO:0046983">
    <property type="term" value="F:protein dimerization activity"/>
    <property type="evidence" value="ECO:0007669"/>
    <property type="project" value="InterPro"/>
</dbReference>
<keyword evidence="9" id="KW-0812">Transmembrane</keyword>
<feature type="transmembrane region" description="Helical" evidence="9">
    <location>
        <begin position="55"/>
        <end position="72"/>
    </location>
</feature>
<name>A0A1B2HDJ4_9PSEU</name>
<dbReference type="OrthoDB" id="227596at2"/>
<dbReference type="GO" id="GO:0005524">
    <property type="term" value="F:ATP binding"/>
    <property type="evidence" value="ECO:0007669"/>
    <property type="project" value="UniProtKB-KW"/>
</dbReference>
<dbReference type="Pfam" id="PF07730">
    <property type="entry name" value="HisKA_3"/>
    <property type="match status" value="1"/>
</dbReference>
<reference evidence="11 12" key="1">
    <citation type="submission" date="2016-07" db="EMBL/GenBank/DDBJ databases">
        <title>Complete genome sequence of the Lentzea guizhouensis DHS C013.</title>
        <authorList>
            <person name="Cao C."/>
        </authorList>
    </citation>
    <scope>NUCLEOTIDE SEQUENCE [LARGE SCALE GENOMIC DNA]</scope>
    <source>
        <strain evidence="11 12">DHS C013</strain>
    </source>
</reference>
<keyword evidence="9" id="KW-0472">Membrane</keyword>
<dbReference type="EC" id="2.7.13.3" evidence="2"/>
<feature type="domain" description="Signal transduction histidine kinase subgroup 3 dimerisation and phosphoacceptor" evidence="10">
    <location>
        <begin position="179"/>
        <end position="242"/>
    </location>
</feature>
<dbReference type="KEGG" id="led:BBK82_06610"/>
<evidence type="ECO:0000256" key="9">
    <source>
        <dbReference type="SAM" id="Phobius"/>
    </source>
</evidence>
<evidence type="ECO:0000313" key="11">
    <source>
        <dbReference type="EMBL" id="ANZ35804.1"/>
    </source>
</evidence>
<dbReference type="CDD" id="cd16917">
    <property type="entry name" value="HATPase_UhpB-NarQ-NarX-like"/>
    <property type="match status" value="1"/>
</dbReference>
<evidence type="ECO:0000256" key="7">
    <source>
        <dbReference type="ARBA" id="ARBA00022840"/>
    </source>
</evidence>
<dbReference type="Gene3D" id="1.20.5.1930">
    <property type="match status" value="1"/>
</dbReference>